<evidence type="ECO:0000256" key="14">
    <source>
        <dbReference type="SAM" id="Phobius"/>
    </source>
</evidence>
<dbReference type="OMA" id="AELACDI"/>
<comment type="caution">
    <text evidence="15">The sequence shown here is derived from an EMBL/GenBank/DDBJ whole genome shotgun (WGS) entry which is preliminary data.</text>
</comment>
<comment type="similarity">
    <text evidence="2">Belongs to the tweety family.</text>
</comment>
<dbReference type="OrthoDB" id="46402at2759"/>
<feature type="transmembrane region" description="Helical" evidence="14">
    <location>
        <begin position="168"/>
        <end position="191"/>
    </location>
</feature>
<organism evidence="15 16">
    <name type="scientific">Thalassiosira oceanica</name>
    <name type="common">Marine diatom</name>
    <dbReference type="NCBI Taxonomy" id="159749"/>
    <lineage>
        <taxon>Eukaryota</taxon>
        <taxon>Sar</taxon>
        <taxon>Stramenopiles</taxon>
        <taxon>Ochrophyta</taxon>
        <taxon>Bacillariophyta</taxon>
        <taxon>Coscinodiscophyceae</taxon>
        <taxon>Thalassiosirophycidae</taxon>
        <taxon>Thalassiosirales</taxon>
        <taxon>Thalassiosiraceae</taxon>
        <taxon>Thalassiosira</taxon>
    </lineage>
</organism>
<dbReference type="PANTHER" id="PTHR12424">
    <property type="entry name" value="TWEETY-RELATED"/>
    <property type="match status" value="1"/>
</dbReference>
<dbReference type="Proteomes" id="UP000266841">
    <property type="component" value="Unassembled WGS sequence"/>
</dbReference>
<name>K0T0U6_THAOC</name>
<dbReference type="InterPro" id="IPR006990">
    <property type="entry name" value="Tweety"/>
</dbReference>
<dbReference type="PANTHER" id="PTHR12424:SF19">
    <property type="entry name" value="INTEGRASE ZINC-BINDING DOMAIN-CONTAINING PROTEIN"/>
    <property type="match status" value="1"/>
</dbReference>
<keyword evidence="5 14" id="KW-0812">Transmembrane</keyword>
<evidence type="ECO:0000256" key="4">
    <source>
        <dbReference type="ARBA" id="ARBA00022475"/>
    </source>
</evidence>
<evidence type="ECO:0000256" key="3">
    <source>
        <dbReference type="ARBA" id="ARBA00022448"/>
    </source>
</evidence>
<dbReference type="AlphaFoldDB" id="K0T0U6"/>
<keyword evidence="3" id="KW-0813">Transport</keyword>
<proteinExistence type="inferred from homology"/>
<evidence type="ECO:0000256" key="7">
    <source>
        <dbReference type="ARBA" id="ARBA00023065"/>
    </source>
</evidence>
<keyword evidence="8 14" id="KW-0472">Membrane</keyword>
<dbReference type="GO" id="GO:0034707">
    <property type="term" value="C:chloride channel complex"/>
    <property type="evidence" value="ECO:0007669"/>
    <property type="project" value="UniProtKB-KW"/>
</dbReference>
<evidence type="ECO:0000256" key="9">
    <source>
        <dbReference type="ARBA" id="ARBA00023173"/>
    </source>
</evidence>
<feature type="transmembrane region" description="Helical" evidence="14">
    <location>
        <begin position="349"/>
        <end position="371"/>
    </location>
</feature>
<sequence>MGTNYWEDPVMGNNDRPDHQRILTELEEFNQSSYQPAPYLVPQTVENRHNSPRFGLPSDITPLLDGSASKNDATDYIVGIAIGAIIVLAVALVWFFVIVSLKVAGSEKVGFLAGRFSEPAGSGSGCNGAEKEGTEVQLEDNGRSELRISTAVPVADEGKRKSFKRRVWFVRGMFILSGIGVIVGGALFYSMGVTAFQSSLNSVKEGLDLTQAAAFKAIDLTNNVLKASDDVEQEIEEGQEVEREAGQICGLDDEVAIQIQSAYSELETNVDQFKRMIEGSLKGFEKDLRSLVSLTESIDDSLDSANIVFVILIAISMLMIGLILAQLVGVLLSIFGISNWLTCCIRNAVIWPLFTLLLVLSWILATLFLVLSVGGADFCISPDAHVQTLLNRNEDQFDGILFGFIIFYVSGCSIAPPGTSDIMDLVGAVKGMVDNAHALIETVGDMNLDRLGETCGLTAAQAAAFNSLVTLAHDATHVVNRSMIGLREVLECETFNPIYQLDNKAAADEGAEDDLVMYEGGRGQRGDEVENE</sequence>
<evidence type="ECO:0000256" key="10">
    <source>
        <dbReference type="ARBA" id="ARBA00023180"/>
    </source>
</evidence>
<protein>
    <submittedName>
        <fullName evidence="15">Uncharacterized protein</fullName>
    </submittedName>
</protein>
<comment type="subcellular location">
    <subcellularLocation>
        <location evidence="1">Cell membrane</location>
        <topology evidence="1">Multi-pass membrane protein</topology>
    </subcellularLocation>
</comment>
<feature type="region of interest" description="Disordered" evidence="13">
    <location>
        <begin position="120"/>
        <end position="140"/>
    </location>
</feature>
<keyword evidence="16" id="KW-1185">Reference proteome</keyword>
<evidence type="ECO:0000256" key="5">
    <source>
        <dbReference type="ARBA" id="ARBA00022692"/>
    </source>
</evidence>
<evidence type="ECO:0000313" key="15">
    <source>
        <dbReference type="EMBL" id="EJK72223.1"/>
    </source>
</evidence>
<keyword evidence="4" id="KW-1003">Cell membrane</keyword>
<evidence type="ECO:0000256" key="8">
    <source>
        <dbReference type="ARBA" id="ARBA00023136"/>
    </source>
</evidence>
<reference evidence="15 16" key="1">
    <citation type="journal article" date="2012" name="Genome Biol.">
        <title>Genome and low-iron response of an oceanic diatom adapted to chronic iron limitation.</title>
        <authorList>
            <person name="Lommer M."/>
            <person name="Specht M."/>
            <person name="Roy A.S."/>
            <person name="Kraemer L."/>
            <person name="Andreson R."/>
            <person name="Gutowska M.A."/>
            <person name="Wolf J."/>
            <person name="Bergner S.V."/>
            <person name="Schilhabel M.B."/>
            <person name="Klostermeier U.C."/>
            <person name="Beiko R.G."/>
            <person name="Rosenstiel P."/>
            <person name="Hippler M."/>
            <person name="Laroche J."/>
        </authorList>
    </citation>
    <scope>NUCLEOTIDE SEQUENCE [LARGE SCALE GENOMIC DNA]</scope>
    <source>
        <strain evidence="15 16">CCMP1005</strain>
    </source>
</reference>
<evidence type="ECO:0000256" key="13">
    <source>
        <dbReference type="SAM" id="MobiDB-lite"/>
    </source>
</evidence>
<keyword evidence="6 14" id="KW-1133">Transmembrane helix</keyword>
<keyword evidence="7" id="KW-0406">Ion transport</keyword>
<dbReference type="GO" id="GO:0005254">
    <property type="term" value="F:chloride channel activity"/>
    <property type="evidence" value="ECO:0007669"/>
    <property type="project" value="UniProtKB-KW"/>
</dbReference>
<accession>K0T0U6</accession>
<evidence type="ECO:0000256" key="2">
    <source>
        <dbReference type="ARBA" id="ARBA00009849"/>
    </source>
</evidence>
<feature type="compositionally biased region" description="Basic and acidic residues" evidence="13">
    <location>
        <begin position="129"/>
        <end position="140"/>
    </location>
</feature>
<dbReference type="GO" id="GO:0005886">
    <property type="term" value="C:plasma membrane"/>
    <property type="evidence" value="ECO:0007669"/>
    <property type="project" value="UniProtKB-SubCell"/>
</dbReference>
<keyword evidence="11" id="KW-0868">Chloride</keyword>
<gene>
    <name evidence="15" type="ORF">THAOC_06262</name>
</gene>
<feature type="transmembrane region" description="Helical" evidence="14">
    <location>
        <begin position="76"/>
        <end position="99"/>
    </location>
</feature>
<keyword evidence="9" id="KW-0869">Chloride channel</keyword>
<evidence type="ECO:0000313" key="16">
    <source>
        <dbReference type="Proteomes" id="UP000266841"/>
    </source>
</evidence>
<feature type="transmembrane region" description="Helical" evidence="14">
    <location>
        <begin position="307"/>
        <end position="337"/>
    </location>
</feature>
<keyword evidence="12" id="KW-0407">Ion channel</keyword>
<evidence type="ECO:0000256" key="1">
    <source>
        <dbReference type="ARBA" id="ARBA00004651"/>
    </source>
</evidence>
<keyword evidence="10" id="KW-0325">Glycoprotein</keyword>
<dbReference type="EMBL" id="AGNL01006170">
    <property type="protein sequence ID" value="EJK72223.1"/>
    <property type="molecule type" value="Genomic_DNA"/>
</dbReference>
<dbReference type="eggNOG" id="ENOG502T7YC">
    <property type="taxonomic scope" value="Eukaryota"/>
</dbReference>
<evidence type="ECO:0000256" key="12">
    <source>
        <dbReference type="ARBA" id="ARBA00023303"/>
    </source>
</evidence>
<evidence type="ECO:0000256" key="11">
    <source>
        <dbReference type="ARBA" id="ARBA00023214"/>
    </source>
</evidence>
<evidence type="ECO:0000256" key="6">
    <source>
        <dbReference type="ARBA" id="ARBA00022989"/>
    </source>
</evidence>